<proteinExistence type="inferred from homology"/>
<dbReference type="PROSITE" id="PS01281">
    <property type="entry name" value="GIDA_2"/>
    <property type="match status" value="1"/>
</dbReference>
<dbReference type="FunFam" id="3.50.50.60:FF:000010">
    <property type="entry name" value="tRNA uridine 5-carboxymethylaminomethyl modification enzyme MnmG"/>
    <property type="match status" value="1"/>
</dbReference>
<keyword evidence="7 12" id="KW-0819">tRNA processing</keyword>
<sequence length="629" mass="70001">MFYTENYDVIVIGGGHAGTEAALAPARMGLKTLLLTHNVDTLGQMSCNPAIGGIGKGHLVKEIDAMGGLMATAADQAGIQFRTLNSSKGPAVRATRAQADRVLYRQAVRIALENQPNLDIFQQEVTDVILEQDRATGVVTKMGLKFHAKAVILTAGTFLAGKIHIGLENYAGGRAGDPAATMLADRLRDLGLRVDRLKTGTPPRLDARTINFDILAKQHGDDILPVFSFMGSVDQHPRQIPCFITHTNDQTHEVIRNNLDRSPMYTGVIEGIGPRYCPSIEDKVMRFAERNSHQIYLEPEGLTSNEIYPNGISTSLPFDVQMKIVNSMKGLEQTRIIKPGYAIEYDYFDPRDLKPTLETKAIQGLFFAGQINGTTGYEEAAAQGLLAGINAGLFVQEKEAWYPRRDQAYTGVLVDDLCTLGTKEPYRVFTSRAEYRLLLREDNADSRLTPIAHELGLIDEKRWARFNQKMENIEQERQRLRSIWLHPRSEHLEEANKVLGSPLVREASGEDLLRRPEINYEILTALSLFQPPLADKEAAEQVEIAVKYQGYIEHQLEEIEKQKRHENTAIPANFDYSLVSGLSNEVRAKLEQHRPVSIGQATRISGVTPAAISILLVNLKKQGMLKRGE</sequence>
<comment type="cofactor">
    <cofactor evidence="1 12">
        <name>FAD</name>
        <dbReference type="ChEBI" id="CHEBI:57692"/>
    </cofactor>
</comment>
<evidence type="ECO:0000259" key="13">
    <source>
        <dbReference type="SMART" id="SM01228"/>
    </source>
</evidence>
<feature type="binding site" evidence="12">
    <location>
        <begin position="273"/>
        <end position="287"/>
    </location>
    <ligand>
        <name>NAD(+)</name>
        <dbReference type="ChEBI" id="CHEBI:57540"/>
    </ligand>
</feature>
<evidence type="ECO:0000256" key="5">
    <source>
        <dbReference type="ARBA" id="ARBA00022490"/>
    </source>
</evidence>
<dbReference type="SMART" id="SM01228">
    <property type="entry name" value="GIDA_assoc_3"/>
    <property type="match status" value="1"/>
</dbReference>
<dbReference type="GO" id="GO:0030488">
    <property type="term" value="P:tRNA methylation"/>
    <property type="evidence" value="ECO:0007669"/>
    <property type="project" value="TreeGrafter"/>
</dbReference>
<evidence type="ECO:0000256" key="7">
    <source>
        <dbReference type="ARBA" id="ARBA00022694"/>
    </source>
</evidence>
<dbReference type="OrthoDB" id="9815560at2"/>
<comment type="function">
    <text evidence="2 12">NAD-binding protein involved in the addition of a carboxymethylaminomethyl (cmnm) group at the wobble position (U34) of certain tRNAs, forming tRNA-cmnm(5)s(2)U34.</text>
</comment>
<accession>A0A2M8S4I5</accession>
<keyword evidence="6 12" id="KW-0285">Flavoprotein</keyword>
<comment type="caution">
    <text evidence="12">Lacks conserved residue(s) required for the propagation of feature annotation.</text>
</comment>
<keyword evidence="9 12" id="KW-0520">NAD</keyword>
<dbReference type="InterPro" id="IPR047001">
    <property type="entry name" value="MnmG_C_subdom"/>
</dbReference>
<dbReference type="RefSeq" id="WP_100287982.1">
    <property type="nucleotide sequence ID" value="NZ_PHHA01000003.1"/>
</dbReference>
<dbReference type="NCBIfam" id="TIGR00136">
    <property type="entry name" value="mnmG_gidA"/>
    <property type="match status" value="1"/>
</dbReference>
<comment type="subunit">
    <text evidence="10 12">Homodimer. Heterotetramer of two MnmE and two MnmG subunits.</text>
</comment>
<dbReference type="InterPro" id="IPR049312">
    <property type="entry name" value="GIDA_C_N"/>
</dbReference>
<name>A0A2M8S4I5_9PAST</name>
<evidence type="ECO:0000256" key="3">
    <source>
        <dbReference type="ARBA" id="ARBA00007653"/>
    </source>
</evidence>
<evidence type="ECO:0000313" key="14">
    <source>
        <dbReference type="EMBL" id="PJG86050.1"/>
    </source>
</evidence>
<dbReference type="InterPro" id="IPR040131">
    <property type="entry name" value="MnmG_N"/>
</dbReference>
<keyword evidence="8 12" id="KW-0274">FAD</keyword>
<dbReference type="InterPro" id="IPR004416">
    <property type="entry name" value="MnmG"/>
</dbReference>
<gene>
    <name evidence="12" type="primary">mnmG</name>
    <name evidence="12" type="synonym">gidA</name>
    <name evidence="14" type="ORF">CVP05_02460</name>
</gene>
<dbReference type="InterPro" id="IPR020595">
    <property type="entry name" value="MnmG-rel_CS"/>
</dbReference>
<dbReference type="SUPFAM" id="SSF51905">
    <property type="entry name" value="FAD/NAD(P)-binding domain"/>
    <property type="match status" value="1"/>
</dbReference>
<evidence type="ECO:0000256" key="10">
    <source>
        <dbReference type="ARBA" id="ARBA00025948"/>
    </source>
</evidence>
<dbReference type="Pfam" id="PF01134">
    <property type="entry name" value="GIDA"/>
    <property type="match status" value="1"/>
</dbReference>
<dbReference type="GO" id="GO:0005829">
    <property type="term" value="C:cytosol"/>
    <property type="evidence" value="ECO:0007669"/>
    <property type="project" value="TreeGrafter"/>
</dbReference>
<dbReference type="Proteomes" id="UP000229329">
    <property type="component" value="Unassembled WGS sequence"/>
</dbReference>
<dbReference type="AlphaFoldDB" id="A0A2M8S4I5"/>
<dbReference type="PROSITE" id="PS01280">
    <property type="entry name" value="GIDA_1"/>
    <property type="match status" value="1"/>
</dbReference>
<organism evidence="14 15">
    <name type="scientific">Conservatibacter flavescens</name>
    <dbReference type="NCBI Taxonomy" id="28161"/>
    <lineage>
        <taxon>Bacteria</taxon>
        <taxon>Pseudomonadati</taxon>
        <taxon>Pseudomonadota</taxon>
        <taxon>Gammaproteobacteria</taxon>
        <taxon>Pasteurellales</taxon>
        <taxon>Pasteurellaceae</taxon>
        <taxon>Conservatibacter</taxon>
    </lineage>
</organism>
<dbReference type="InterPro" id="IPR002218">
    <property type="entry name" value="MnmG-rel"/>
</dbReference>
<dbReference type="PANTHER" id="PTHR11806:SF0">
    <property type="entry name" value="PROTEIN MTO1 HOMOLOG, MITOCHONDRIAL"/>
    <property type="match status" value="1"/>
</dbReference>
<evidence type="ECO:0000256" key="8">
    <source>
        <dbReference type="ARBA" id="ARBA00022827"/>
    </source>
</evidence>
<comment type="subcellular location">
    <subcellularLocation>
        <location evidence="12">Cytoplasm</location>
    </subcellularLocation>
</comment>
<dbReference type="Gene3D" id="1.10.150.570">
    <property type="entry name" value="GidA associated domain, C-terminal subdomain"/>
    <property type="match status" value="1"/>
</dbReference>
<reference evidence="14 15" key="1">
    <citation type="submission" date="2017-11" db="EMBL/GenBank/DDBJ databases">
        <title>Reclassification of Bisgaard taxon 7 as Conservatibacter flavescens gen. nov., sp. nov.</title>
        <authorList>
            <person name="Christensen H."/>
        </authorList>
    </citation>
    <scope>NUCLEOTIDE SEQUENCE [LARGE SCALE GENOMIC DNA]</scope>
    <source>
        <strain evidence="14 15">7_4</strain>
    </source>
</reference>
<dbReference type="FunFam" id="3.50.50.60:FF:000002">
    <property type="entry name" value="tRNA uridine 5-carboxymethylaminomethyl modification enzyme MnmG"/>
    <property type="match status" value="1"/>
</dbReference>
<comment type="caution">
    <text evidence="14">The sequence shown here is derived from an EMBL/GenBank/DDBJ whole genome shotgun (WGS) entry which is preliminary data.</text>
</comment>
<dbReference type="Gene3D" id="1.10.10.1800">
    <property type="entry name" value="tRNA uridine 5-carboxymethylaminomethyl modification enzyme MnmG/GidA"/>
    <property type="match status" value="1"/>
</dbReference>
<evidence type="ECO:0000256" key="2">
    <source>
        <dbReference type="ARBA" id="ARBA00003717"/>
    </source>
</evidence>
<dbReference type="PRINTS" id="PR00411">
    <property type="entry name" value="PNDRDTASEI"/>
</dbReference>
<evidence type="ECO:0000256" key="9">
    <source>
        <dbReference type="ARBA" id="ARBA00023027"/>
    </source>
</evidence>
<dbReference type="GO" id="GO:0050660">
    <property type="term" value="F:flavin adenine dinucleotide binding"/>
    <property type="evidence" value="ECO:0007669"/>
    <property type="project" value="UniProtKB-UniRule"/>
</dbReference>
<keyword evidence="15" id="KW-1185">Reference proteome</keyword>
<dbReference type="Gene3D" id="3.50.50.60">
    <property type="entry name" value="FAD/NAD(P)-binding domain"/>
    <property type="match status" value="2"/>
</dbReference>
<evidence type="ECO:0000256" key="4">
    <source>
        <dbReference type="ARBA" id="ARBA00020461"/>
    </source>
</evidence>
<dbReference type="EMBL" id="PHHA01000003">
    <property type="protein sequence ID" value="PJG86050.1"/>
    <property type="molecule type" value="Genomic_DNA"/>
</dbReference>
<protein>
    <recommendedName>
        <fullName evidence="4 12">tRNA uridine 5-carboxymethylaminomethyl modification enzyme MnmG</fullName>
    </recommendedName>
    <alternativeName>
        <fullName evidence="11 12">Glucose-inhibited division protein A</fullName>
    </alternativeName>
</protein>
<dbReference type="FunFam" id="1.10.10.1800:FF:000001">
    <property type="entry name" value="tRNA uridine 5-carboxymethylaminomethyl modification enzyme MnmG"/>
    <property type="match status" value="1"/>
</dbReference>
<dbReference type="Pfam" id="PF21680">
    <property type="entry name" value="GIDA_C_1st"/>
    <property type="match status" value="1"/>
</dbReference>
<dbReference type="InterPro" id="IPR036188">
    <property type="entry name" value="FAD/NAD-bd_sf"/>
</dbReference>
<evidence type="ECO:0000313" key="15">
    <source>
        <dbReference type="Proteomes" id="UP000229329"/>
    </source>
</evidence>
<keyword evidence="5 12" id="KW-0963">Cytoplasm</keyword>
<evidence type="ECO:0000256" key="12">
    <source>
        <dbReference type="HAMAP-Rule" id="MF_00129"/>
    </source>
</evidence>
<evidence type="ECO:0000256" key="6">
    <source>
        <dbReference type="ARBA" id="ARBA00022630"/>
    </source>
</evidence>
<dbReference type="InterPro" id="IPR044920">
    <property type="entry name" value="MnmG_C_subdom_sf"/>
</dbReference>
<dbReference type="PANTHER" id="PTHR11806">
    <property type="entry name" value="GLUCOSE INHIBITED DIVISION PROTEIN A"/>
    <property type="match status" value="1"/>
</dbReference>
<feature type="domain" description="tRNA uridine 5-carboxymethylaminomethyl modification enzyme C-terminal subdomain" evidence="13">
    <location>
        <begin position="546"/>
        <end position="617"/>
    </location>
</feature>
<dbReference type="GO" id="GO:0002098">
    <property type="term" value="P:tRNA wobble uridine modification"/>
    <property type="evidence" value="ECO:0007669"/>
    <property type="project" value="InterPro"/>
</dbReference>
<dbReference type="Pfam" id="PF13932">
    <property type="entry name" value="SAM_GIDA_C"/>
    <property type="match status" value="1"/>
</dbReference>
<comment type="similarity">
    <text evidence="3 12">Belongs to the MnmG family.</text>
</comment>
<dbReference type="FunFam" id="1.10.150.570:FF:000001">
    <property type="entry name" value="tRNA uridine 5-carboxymethylaminomethyl modification enzyme MnmG"/>
    <property type="match status" value="1"/>
</dbReference>
<dbReference type="InterPro" id="IPR026904">
    <property type="entry name" value="MnmG_C"/>
</dbReference>
<evidence type="ECO:0000256" key="1">
    <source>
        <dbReference type="ARBA" id="ARBA00001974"/>
    </source>
</evidence>
<dbReference type="HAMAP" id="MF_00129">
    <property type="entry name" value="MnmG_GidA"/>
    <property type="match status" value="1"/>
</dbReference>
<feature type="binding site" evidence="12">
    <location>
        <begin position="13"/>
        <end position="18"/>
    </location>
    <ligand>
        <name>FAD</name>
        <dbReference type="ChEBI" id="CHEBI:57692"/>
    </ligand>
</feature>
<evidence type="ECO:0000256" key="11">
    <source>
        <dbReference type="ARBA" id="ARBA00031800"/>
    </source>
</evidence>